<accession>A0A915J3G1</accession>
<sequence>PQLLDELKAFENHLSEDKQNDKDADVTSNFYQSMALAAAFAARNGLSSPPASTGIPSFHPEMYPYANPYSLPVPTNCFLPSSSSATTVKTFPPLWLPGASALTNDYLLAMAGNLHNFRAGMSNEQYQQPQSSTNRRSFINITSDNHENHAEESFDEILRKISQMPNNSNTSKTVFIHHGSGVAAMTNQITPPKIDVKYDWLHVTCTEIRLVTTGVP</sequence>
<dbReference type="Proteomes" id="UP000887565">
    <property type="component" value="Unplaced"/>
</dbReference>
<protein>
    <submittedName>
        <fullName evidence="2">Uncharacterized protein</fullName>
    </submittedName>
</protein>
<dbReference type="AlphaFoldDB" id="A0A915J3G1"/>
<keyword evidence="1" id="KW-1185">Reference proteome</keyword>
<evidence type="ECO:0000313" key="2">
    <source>
        <dbReference type="WBParaSite" id="nRc.2.0.1.t20388-RA"/>
    </source>
</evidence>
<organism evidence="1 2">
    <name type="scientific">Romanomermis culicivorax</name>
    <name type="common">Nematode worm</name>
    <dbReference type="NCBI Taxonomy" id="13658"/>
    <lineage>
        <taxon>Eukaryota</taxon>
        <taxon>Metazoa</taxon>
        <taxon>Ecdysozoa</taxon>
        <taxon>Nematoda</taxon>
        <taxon>Enoplea</taxon>
        <taxon>Dorylaimia</taxon>
        <taxon>Mermithida</taxon>
        <taxon>Mermithoidea</taxon>
        <taxon>Mermithidae</taxon>
        <taxon>Romanomermis</taxon>
    </lineage>
</organism>
<evidence type="ECO:0000313" key="1">
    <source>
        <dbReference type="Proteomes" id="UP000887565"/>
    </source>
</evidence>
<reference evidence="2" key="1">
    <citation type="submission" date="2022-11" db="UniProtKB">
        <authorList>
            <consortium name="WormBaseParasite"/>
        </authorList>
    </citation>
    <scope>IDENTIFICATION</scope>
</reference>
<proteinExistence type="predicted"/>
<name>A0A915J3G1_ROMCU</name>
<dbReference type="WBParaSite" id="nRc.2.0.1.t20388-RA">
    <property type="protein sequence ID" value="nRc.2.0.1.t20388-RA"/>
    <property type="gene ID" value="nRc.2.0.1.g20388"/>
</dbReference>